<feature type="compositionally biased region" description="Polar residues" evidence="7">
    <location>
        <begin position="504"/>
        <end position="517"/>
    </location>
</feature>
<keyword evidence="2" id="KW-0813">Transport</keyword>
<dbReference type="Gene3D" id="1.20.1250.20">
    <property type="entry name" value="MFS general substrate transporter like domains"/>
    <property type="match status" value="1"/>
</dbReference>
<feature type="region of interest" description="Disordered" evidence="7">
    <location>
        <begin position="477"/>
        <end position="517"/>
    </location>
</feature>
<feature type="transmembrane region" description="Helical" evidence="8">
    <location>
        <begin position="30"/>
        <end position="48"/>
    </location>
</feature>
<feature type="transmembrane region" description="Helical" evidence="8">
    <location>
        <begin position="402"/>
        <end position="424"/>
    </location>
</feature>
<feature type="transmembrane region" description="Helical" evidence="8">
    <location>
        <begin position="275"/>
        <end position="302"/>
    </location>
</feature>
<evidence type="ECO:0000256" key="5">
    <source>
        <dbReference type="ARBA" id="ARBA00023136"/>
    </source>
</evidence>
<feature type="transmembrane region" description="Helical" evidence="8">
    <location>
        <begin position="367"/>
        <end position="390"/>
    </location>
</feature>
<evidence type="ECO:0000256" key="1">
    <source>
        <dbReference type="ARBA" id="ARBA00004141"/>
    </source>
</evidence>
<keyword evidence="4 8" id="KW-1133">Transmembrane helix</keyword>
<feature type="transmembrane region" description="Helical" evidence="8">
    <location>
        <begin position="436"/>
        <end position="453"/>
    </location>
</feature>
<dbReference type="PANTHER" id="PTHR43791">
    <property type="entry name" value="PERMEASE-RELATED"/>
    <property type="match status" value="1"/>
</dbReference>
<dbReference type="EMBL" id="CP058611">
    <property type="protein sequence ID" value="QLG75037.1"/>
    <property type="molecule type" value="Genomic_DNA"/>
</dbReference>
<dbReference type="PANTHER" id="PTHR43791:SF4">
    <property type="entry name" value="PANTOTHENATE TRANSPORTER FEN2"/>
    <property type="match status" value="1"/>
</dbReference>
<dbReference type="GO" id="GO:0005886">
    <property type="term" value="C:plasma membrane"/>
    <property type="evidence" value="ECO:0007669"/>
    <property type="project" value="TreeGrafter"/>
</dbReference>
<evidence type="ECO:0000256" key="6">
    <source>
        <dbReference type="ARBA" id="ARBA00037968"/>
    </source>
</evidence>
<keyword evidence="5 8" id="KW-0472">Membrane</keyword>
<evidence type="ECO:0000256" key="3">
    <source>
        <dbReference type="ARBA" id="ARBA00022692"/>
    </source>
</evidence>
<feature type="transmembrane region" description="Helical" evidence="8">
    <location>
        <begin position="197"/>
        <end position="220"/>
    </location>
</feature>
<gene>
    <name evidence="9" type="ORF">HG535_0H03640</name>
</gene>
<evidence type="ECO:0000313" key="10">
    <source>
        <dbReference type="Proteomes" id="UP000509704"/>
    </source>
</evidence>
<comment type="subcellular location">
    <subcellularLocation>
        <location evidence="1">Membrane</location>
        <topology evidence="1">Multi-pass membrane protein</topology>
    </subcellularLocation>
</comment>
<feature type="compositionally biased region" description="Acidic residues" evidence="7">
    <location>
        <begin position="477"/>
        <end position="496"/>
    </location>
</feature>
<dbReference type="Proteomes" id="UP000509704">
    <property type="component" value="Chromosome 8"/>
</dbReference>
<dbReference type="GeneID" id="59238840"/>
<keyword evidence="10" id="KW-1185">Reference proteome</keyword>
<evidence type="ECO:0000256" key="8">
    <source>
        <dbReference type="SAM" id="Phobius"/>
    </source>
</evidence>
<feature type="transmembrane region" description="Helical" evidence="8">
    <location>
        <begin position="165"/>
        <end position="185"/>
    </location>
</feature>
<dbReference type="FunFam" id="1.20.1250.20:FF:000065">
    <property type="entry name" value="Putative MFS pantothenate transporter"/>
    <property type="match status" value="1"/>
</dbReference>
<accession>A0A7H9B8U5</accession>
<evidence type="ECO:0000256" key="2">
    <source>
        <dbReference type="ARBA" id="ARBA00022448"/>
    </source>
</evidence>
<dbReference type="InterPro" id="IPR011701">
    <property type="entry name" value="MFS"/>
</dbReference>
<sequence length="517" mass="58554">MGKEGSFAEETHFAHEDDVKPRRTVKEKFLLFKIDLFVLSFVCLQYWINYVDRIAFVNAYISGMKEDLNFQGNDINIANMCFTIGYIVSMIPNNLILLIVSPRIWLSFCTLAWGVLTLSLFKISSFKQCCAIRFFQAIFESCTFSGTHLILGSWYKENELATRSAIFTSSGLVGSMFSGFMQVQIHKSLNGKASLAGWRWLFIIDACLTLPIAIYGFIFFPGMPEIDSDKAKFSMTKVIFSSDELKYARRRLPVRDESTKLDWSVIPRVFKRWHWWLFSLVWILGGENLSLVSNSTFALWLTNQDYSLSNRNNFPSGIFAVGIVSTIGSALYLSYWRRAKHWHVAVILAVVMCVVAIMIRVRPLNAGIMFTAQYLGGIAYAGQAVFFAWANVECHQDLQERAIVLASMNMFSGAVNAWWSIVFFPATTTPYFQKGSYALLATAIASAVVSIVIRKFQIRDSLQKQVLPYIDANDMLDDDEDAADSDNDNYNDDDNGNDNYNSDRSGNIPRNSPTLTD</sequence>
<comment type="similarity">
    <text evidence="6">Belongs to the major facilitator superfamily. Allantoate permease family.</text>
</comment>
<dbReference type="GO" id="GO:0015233">
    <property type="term" value="F:pantothenate transmembrane transporter activity"/>
    <property type="evidence" value="ECO:0007669"/>
    <property type="project" value="TreeGrafter"/>
</dbReference>
<protein>
    <recommendedName>
        <fullName evidence="11">Major facilitator superfamily (MFS) profile domain-containing protein</fullName>
    </recommendedName>
</protein>
<dbReference type="OrthoDB" id="3639251at2759"/>
<feature type="transmembrane region" description="Helical" evidence="8">
    <location>
        <begin position="104"/>
        <end position="123"/>
    </location>
</feature>
<dbReference type="KEGG" id="zmk:HG535_0H03640"/>
<dbReference type="Pfam" id="PF07690">
    <property type="entry name" value="MFS_1"/>
    <property type="match status" value="1"/>
</dbReference>
<evidence type="ECO:0000313" key="9">
    <source>
        <dbReference type="EMBL" id="QLG75037.1"/>
    </source>
</evidence>
<dbReference type="GO" id="GO:0098717">
    <property type="term" value="P:pantothenate import across plasma membrane"/>
    <property type="evidence" value="ECO:0007669"/>
    <property type="project" value="TreeGrafter"/>
</dbReference>
<keyword evidence="3 8" id="KW-0812">Transmembrane</keyword>
<dbReference type="AlphaFoldDB" id="A0A7H9B8U5"/>
<evidence type="ECO:0000256" key="7">
    <source>
        <dbReference type="SAM" id="MobiDB-lite"/>
    </source>
</evidence>
<organism evidence="9 10">
    <name type="scientific">Zygotorulaspora mrakii</name>
    <name type="common">Zygosaccharomyces mrakii</name>
    <dbReference type="NCBI Taxonomy" id="42260"/>
    <lineage>
        <taxon>Eukaryota</taxon>
        <taxon>Fungi</taxon>
        <taxon>Dikarya</taxon>
        <taxon>Ascomycota</taxon>
        <taxon>Saccharomycotina</taxon>
        <taxon>Saccharomycetes</taxon>
        <taxon>Saccharomycetales</taxon>
        <taxon>Saccharomycetaceae</taxon>
        <taxon>Zygotorulaspora</taxon>
    </lineage>
</organism>
<evidence type="ECO:0000256" key="4">
    <source>
        <dbReference type="ARBA" id="ARBA00022989"/>
    </source>
</evidence>
<dbReference type="RefSeq" id="XP_037146762.1">
    <property type="nucleotide sequence ID" value="XM_037290867.1"/>
</dbReference>
<name>A0A7H9B8U5_ZYGMR</name>
<dbReference type="SUPFAM" id="SSF103473">
    <property type="entry name" value="MFS general substrate transporter"/>
    <property type="match status" value="1"/>
</dbReference>
<feature type="transmembrane region" description="Helical" evidence="8">
    <location>
        <begin position="342"/>
        <end position="361"/>
    </location>
</feature>
<dbReference type="InterPro" id="IPR036259">
    <property type="entry name" value="MFS_trans_sf"/>
</dbReference>
<feature type="transmembrane region" description="Helical" evidence="8">
    <location>
        <begin position="314"/>
        <end position="335"/>
    </location>
</feature>
<proteinExistence type="inferred from homology"/>
<evidence type="ECO:0008006" key="11">
    <source>
        <dbReference type="Google" id="ProtNLM"/>
    </source>
</evidence>
<reference evidence="9 10" key="1">
    <citation type="submission" date="2020-07" db="EMBL/GenBank/DDBJ databases">
        <title>The yeast mating-type switching endonuclease HO is a domesticated member of an unorthodox homing genetic element family.</title>
        <authorList>
            <person name="Coughlan A.Y."/>
            <person name="Lombardi L."/>
            <person name="Braun-Galleani S."/>
            <person name="Martos A.R."/>
            <person name="Galeote V."/>
            <person name="Bigey F."/>
            <person name="Dequin S."/>
            <person name="Byrne K.P."/>
            <person name="Wolfe K.H."/>
        </authorList>
    </citation>
    <scope>NUCLEOTIDE SEQUENCE [LARGE SCALE GENOMIC DNA]</scope>
    <source>
        <strain evidence="9 10">NRRL Y-6702</strain>
    </source>
</reference>